<organism evidence="1 2">
    <name type="scientific">Acetobacter nitrogenifigens DSM 23921 = NBRC 105050</name>
    <dbReference type="NCBI Taxonomy" id="1120919"/>
    <lineage>
        <taxon>Bacteria</taxon>
        <taxon>Pseudomonadati</taxon>
        <taxon>Pseudomonadota</taxon>
        <taxon>Alphaproteobacteria</taxon>
        <taxon>Acetobacterales</taxon>
        <taxon>Acetobacteraceae</taxon>
        <taxon>Acetobacter</taxon>
    </lineage>
</organism>
<evidence type="ECO:0000313" key="1">
    <source>
        <dbReference type="EMBL" id="GEN60991.1"/>
    </source>
</evidence>
<keyword evidence="2" id="KW-1185">Reference proteome</keyword>
<reference evidence="1 2" key="1">
    <citation type="submission" date="2019-07" db="EMBL/GenBank/DDBJ databases">
        <title>Whole genome shotgun sequence of Acetobacter nitrogenifigens NBRC 105050.</title>
        <authorList>
            <person name="Hosoyama A."/>
            <person name="Uohara A."/>
            <person name="Ohji S."/>
            <person name="Ichikawa N."/>
        </authorList>
    </citation>
    <scope>NUCLEOTIDE SEQUENCE [LARGE SCALE GENOMIC DNA]</scope>
    <source>
        <strain evidence="1 2">NBRC 105050</strain>
    </source>
</reference>
<dbReference type="EMBL" id="BJYF01000023">
    <property type="protein sequence ID" value="GEN60991.1"/>
    <property type="molecule type" value="Genomic_DNA"/>
</dbReference>
<evidence type="ECO:0000313" key="2">
    <source>
        <dbReference type="Proteomes" id="UP000321635"/>
    </source>
</evidence>
<name>A0A511XDL5_9PROT</name>
<protein>
    <submittedName>
        <fullName evidence="1">Uncharacterized protein</fullName>
    </submittedName>
</protein>
<dbReference type="AlphaFoldDB" id="A0A511XDL5"/>
<proteinExistence type="predicted"/>
<gene>
    <name evidence="1" type="ORF">ANI02nite_28750</name>
</gene>
<accession>A0A511XDL5</accession>
<sequence>MSVPASVMSFPSAVGAVEFFALAATSALAVWIVRLASATPEPIRVRVRRRR</sequence>
<comment type="caution">
    <text evidence="1">The sequence shown here is derived from an EMBL/GenBank/DDBJ whole genome shotgun (WGS) entry which is preliminary data.</text>
</comment>
<dbReference type="RefSeq" id="WP_154660387.1">
    <property type="nucleotide sequence ID" value="NZ_AUBI01000014.1"/>
</dbReference>
<dbReference type="Proteomes" id="UP000321635">
    <property type="component" value="Unassembled WGS sequence"/>
</dbReference>